<dbReference type="Proteomes" id="UP000694380">
    <property type="component" value="Unplaced"/>
</dbReference>
<dbReference type="Pfam" id="PF00622">
    <property type="entry name" value="SPRY"/>
    <property type="match status" value="1"/>
</dbReference>
<dbReference type="GeneTree" id="ENSGT00940000158668"/>
<reference evidence="2" key="2">
    <citation type="submission" date="2025-09" db="UniProtKB">
        <authorList>
            <consortium name="Ensembl"/>
        </authorList>
    </citation>
    <scope>IDENTIFICATION</scope>
</reference>
<dbReference type="SMART" id="SM00449">
    <property type="entry name" value="SPRY"/>
    <property type="match status" value="1"/>
</dbReference>
<dbReference type="PROSITE" id="PS50188">
    <property type="entry name" value="B302_SPRY"/>
    <property type="match status" value="1"/>
</dbReference>
<dbReference type="Pfam" id="PF13765">
    <property type="entry name" value="PRY"/>
    <property type="match status" value="1"/>
</dbReference>
<dbReference type="InterPro" id="IPR003879">
    <property type="entry name" value="Butyrophylin_SPRY"/>
</dbReference>
<organism evidence="2 3">
    <name type="scientific">Chrysemys picta bellii</name>
    <name type="common">Western painted turtle</name>
    <name type="synonym">Emys bellii</name>
    <dbReference type="NCBI Taxonomy" id="8478"/>
    <lineage>
        <taxon>Eukaryota</taxon>
        <taxon>Metazoa</taxon>
        <taxon>Chordata</taxon>
        <taxon>Craniata</taxon>
        <taxon>Vertebrata</taxon>
        <taxon>Euteleostomi</taxon>
        <taxon>Archelosauria</taxon>
        <taxon>Testudinata</taxon>
        <taxon>Testudines</taxon>
        <taxon>Cryptodira</taxon>
        <taxon>Durocryptodira</taxon>
        <taxon>Testudinoidea</taxon>
        <taxon>Emydidae</taxon>
        <taxon>Chrysemys</taxon>
    </lineage>
</organism>
<protein>
    <recommendedName>
        <fullName evidence="1">B30.2/SPRY domain-containing protein</fullName>
    </recommendedName>
</protein>
<dbReference type="Ensembl" id="ENSCPBT00000006734.1">
    <property type="protein sequence ID" value="ENSCPBP00000005541.1"/>
    <property type="gene ID" value="ENSCPBG00000004429.1"/>
</dbReference>
<dbReference type="InterPro" id="IPR006574">
    <property type="entry name" value="PRY"/>
</dbReference>
<dbReference type="SUPFAM" id="SSF49899">
    <property type="entry name" value="Concanavalin A-like lectins/glucanases"/>
    <property type="match status" value="1"/>
</dbReference>
<evidence type="ECO:0000313" key="3">
    <source>
        <dbReference type="Proteomes" id="UP000694380"/>
    </source>
</evidence>
<dbReference type="Gene3D" id="2.60.120.920">
    <property type="match status" value="1"/>
</dbReference>
<name>A0A8C3H741_CHRPI</name>
<dbReference type="InterPro" id="IPR001870">
    <property type="entry name" value="B30.2/SPRY"/>
</dbReference>
<keyword evidence="3" id="KW-1185">Reference proteome</keyword>
<dbReference type="InterPro" id="IPR013320">
    <property type="entry name" value="ConA-like_dom_sf"/>
</dbReference>
<dbReference type="SMART" id="SM00589">
    <property type="entry name" value="PRY"/>
    <property type="match status" value="1"/>
</dbReference>
<dbReference type="PANTHER" id="PTHR24103">
    <property type="entry name" value="E3 UBIQUITIN-PROTEIN LIGASE TRIM"/>
    <property type="match status" value="1"/>
</dbReference>
<feature type="domain" description="B30.2/SPRY" evidence="1">
    <location>
        <begin position="182"/>
        <end position="376"/>
    </location>
</feature>
<proteinExistence type="predicted"/>
<sequence>LCAAERRWPLGEGAITLRWEVRLSVLFCSGYACAFPGGLRLPRQAQQKTTPTAFFQWSSLLSCITRFISPGATQSDLQSLQEEVMEDFRKMHSFLYAEERSVMAKIGQEEKQVLSGLEARVTEITKRAACVLELMDYLSEVEDHDGHLMGMADSQVDHLKTELTRHHKELRHFRPTVLSSPSLTYVVCRRMLGYVMQSALECLTLDPKTAHSHLQLSEDLKSAKLGPCTQAVLESPQRFEPCLYVLCSQDFHSGRHYWEVSVGGKSNWVIGVASHCVNRKATEDLNPENGYWALRKISGNRYYALSSPPALLTLDSSPTKVGICLDYESGRVGFYDAESMAEICTLRGNFQEPLHPFFCPGLVLTEQDYEPLRVCN</sequence>
<dbReference type="InterPro" id="IPR050143">
    <property type="entry name" value="TRIM/RBCC"/>
</dbReference>
<dbReference type="InterPro" id="IPR043136">
    <property type="entry name" value="B30.2/SPRY_sf"/>
</dbReference>
<reference evidence="2" key="1">
    <citation type="submission" date="2025-08" db="UniProtKB">
        <authorList>
            <consortium name="Ensembl"/>
        </authorList>
    </citation>
    <scope>IDENTIFICATION</scope>
</reference>
<accession>A0A8C3H741</accession>
<evidence type="ECO:0000259" key="1">
    <source>
        <dbReference type="PROSITE" id="PS50188"/>
    </source>
</evidence>
<dbReference type="FunFam" id="2.60.120.920:FF:000004">
    <property type="entry name" value="Butyrophilin subfamily 1 member A1"/>
    <property type="match status" value="1"/>
</dbReference>
<evidence type="ECO:0000313" key="2">
    <source>
        <dbReference type="Ensembl" id="ENSCPBP00000005541.1"/>
    </source>
</evidence>
<dbReference type="CDD" id="cd13733">
    <property type="entry name" value="SPRY_PRY_C-I_1"/>
    <property type="match status" value="1"/>
</dbReference>
<dbReference type="OMA" id="FQPCLYV"/>
<dbReference type="PRINTS" id="PR01407">
    <property type="entry name" value="BUTYPHLNCDUF"/>
</dbReference>
<dbReference type="InterPro" id="IPR003877">
    <property type="entry name" value="SPRY_dom"/>
</dbReference>
<dbReference type="AlphaFoldDB" id="A0A8C3H741"/>